<proteinExistence type="inferred from homology"/>
<dbReference type="EMBL" id="JBBXMP010000495">
    <property type="protein sequence ID" value="KAL0057557.1"/>
    <property type="molecule type" value="Genomic_DNA"/>
</dbReference>
<keyword evidence="5 9" id="KW-0479">Metal-binding</keyword>
<comment type="cofactor">
    <cofactor evidence="1">
        <name>heme</name>
        <dbReference type="ChEBI" id="CHEBI:30413"/>
    </cofactor>
</comment>
<evidence type="ECO:0000256" key="7">
    <source>
        <dbReference type="ARBA" id="ARBA00023004"/>
    </source>
</evidence>
<evidence type="ECO:0008006" key="12">
    <source>
        <dbReference type="Google" id="ProtNLM"/>
    </source>
</evidence>
<dbReference type="PRINTS" id="PR00463">
    <property type="entry name" value="EP450I"/>
</dbReference>
<dbReference type="Proteomes" id="UP001437256">
    <property type="component" value="Unassembled WGS sequence"/>
</dbReference>
<keyword evidence="4 9" id="KW-0349">Heme</keyword>
<dbReference type="PROSITE" id="PS00086">
    <property type="entry name" value="CYTOCHROME_P450"/>
    <property type="match status" value="1"/>
</dbReference>
<evidence type="ECO:0000256" key="1">
    <source>
        <dbReference type="ARBA" id="ARBA00001971"/>
    </source>
</evidence>
<keyword evidence="8 9" id="KW-0503">Monooxygenase</keyword>
<reference evidence="10 11" key="1">
    <citation type="submission" date="2024-05" db="EMBL/GenBank/DDBJ databases">
        <title>A draft genome resource for the thread blight pathogen Marasmius tenuissimus strain MS-2.</title>
        <authorList>
            <person name="Yulfo-Soto G.E."/>
            <person name="Baruah I.K."/>
            <person name="Amoako-Attah I."/>
            <person name="Bukari Y."/>
            <person name="Meinhardt L.W."/>
            <person name="Bailey B.A."/>
            <person name="Cohen S.P."/>
        </authorList>
    </citation>
    <scope>NUCLEOTIDE SEQUENCE [LARGE SCALE GENOMIC DNA]</scope>
    <source>
        <strain evidence="10 11">MS-2</strain>
    </source>
</reference>
<dbReference type="InterPro" id="IPR036396">
    <property type="entry name" value="Cyt_P450_sf"/>
</dbReference>
<evidence type="ECO:0000256" key="5">
    <source>
        <dbReference type="ARBA" id="ARBA00022723"/>
    </source>
</evidence>
<dbReference type="InterPro" id="IPR001128">
    <property type="entry name" value="Cyt_P450"/>
</dbReference>
<dbReference type="InterPro" id="IPR017972">
    <property type="entry name" value="Cyt_P450_CS"/>
</dbReference>
<comment type="caution">
    <text evidence="10">The sequence shown here is derived from an EMBL/GenBank/DDBJ whole genome shotgun (WGS) entry which is preliminary data.</text>
</comment>
<dbReference type="InterPro" id="IPR050364">
    <property type="entry name" value="Cytochrome_P450_fung"/>
</dbReference>
<evidence type="ECO:0000256" key="9">
    <source>
        <dbReference type="RuleBase" id="RU000461"/>
    </source>
</evidence>
<evidence type="ECO:0000256" key="3">
    <source>
        <dbReference type="ARBA" id="ARBA00010617"/>
    </source>
</evidence>
<evidence type="ECO:0000313" key="11">
    <source>
        <dbReference type="Proteomes" id="UP001437256"/>
    </source>
</evidence>
<keyword evidence="6 9" id="KW-0560">Oxidoreductase</keyword>
<evidence type="ECO:0000256" key="4">
    <source>
        <dbReference type="ARBA" id="ARBA00022617"/>
    </source>
</evidence>
<dbReference type="PANTHER" id="PTHR46300:SF7">
    <property type="entry name" value="P450, PUTATIVE (EUROFUNG)-RELATED"/>
    <property type="match status" value="1"/>
</dbReference>
<dbReference type="Gene3D" id="1.10.630.10">
    <property type="entry name" value="Cytochrome P450"/>
    <property type="match status" value="1"/>
</dbReference>
<accession>A0ABR2Z798</accession>
<comment type="pathway">
    <text evidence="2">Secondary metabolite biosynthesis.</text>
</comment>
<evidence type="ECO:0000256" key="6">
    <source>
        <dbReference type="ARBA" id="ARBA00023002"/>
    </source>
</evidence>
<dbReference type="InterPro" id="IPR002401">
    <property type="entry name" value="Cyt_P450_E_grp-I"/>
</dbReference>
<organism evidence="10 11">
    <name type="scientific">Marasmius tenuissimus</name>
    <dbReference type="NCBI Taxonomy" id="585030"/>
    <lineage>
        <taxon>Eukaryota</taxon>
        <taxon>Fungi</taxon>
        <taxon>Dikarya</taxon>
        <taxon>Basidiomycota</taxon>
        <taxon>Agaricomycotina</taxon>
        <taxon>Agaricomycetes</taxon>
        <taxon>Agaricomycetidae</taxon>
        <taxon>Agaricales</taxon>
        <taxon>Marasmiineae</taxon>
        <taxon>Marasmiaceae</taxon>
        <taxon>Marasmius</taxon>
    </lineage>
</organism>
<dbReference type="CDD" id="cd11065">
    <property type="entry name" value="CYP64-like"/>
    <property type="match status" value="1"/>
</dbReference>
<sequence>MAVDYSGWGWNMGFIKRGAEWRSHRRIFQQSFTGSLLPNYYPIQRRSTRGFVRSVLEDPDNFFKNARSHSGGILLEIIYGYKTREEQQAHVKMADHATVGLAATGNHGSFLVDYFPVLRLLPAWLPGGGFKSQGKAWADLAEELKDRPWRQIKEAMRNGVDLPPSFCTKNIEKFGISVDGSESNVKDEEGLDLEDVVRSVAGISFVGGVDTSVSALLSFILAMQINPQAQARAREEIDAVMADNGSRLPDFEDRDQGKLPYVEALLWEVVRWKPVSPVAVSHYCINDDVFDGYFIPGGTAVVGNMWPILHDEELYGPDPYSFNPDRFVPDGKEDGWKAPPDPRLYSFGYGRRICPGRHLAWNTLWLTMVYLLATVEIKKPLDEQGKEVVQEVEYSDGLISHPHPFEARFIARSSEAVKRLEEPSDYE</sequence>
<keyword evidence="11" id="KW-1185">Reference proteome</keyword>
<protein>
    <recommendedName>
        <fullName evidence="12">Cytochrome P450</fullName>
    </recommendedName>
</protein>
<evidence type="ECO:0000256" key="2">
    <source>
        <dbReference type="ARBA" id="ARBA00005179"/>
    </source>
</evidence>
<gene>
    <name evidence="10" type="ORF">AAF712_015798</name>
</gene>
<dbReference type="Pfam" id="PF00067">
    <property type="entry name" value="p450"/>
    <property type="match status" value="1"/>
</dbReference>
<evidence type="ECO:0000313" key="10">
    <source>
        <dbReference type="EMBL" id="KAL0057557.1"/>
    </source>
</evidence>
<comment type="similarity">
    <text evidence="3 9">Belongs to the cytochrome P450 family.</text>
</comment>
<evidence type="ECO:0000256" key="8">
    <source>
        <dbReference type="ARBA" id="ARBA00023033"/>
    </source>
</evidence>
<dbReference type="SUPFAM" id="SSF48264">
    <property type="entry name" value="Cytochrome P450"/>
    <property type="match status" value="1"/>
</dbReference>
<dbReference type="PANTHER" id="PTHR46300">
    <property type="entry name" value="P450, PUTATIVE (EUROFUNG)-RELATED-RELATED"/>
    <property type="match status" value="1"/>
</dbReference>
<name>A0ABR2Z798_9AGAR</name>
<keyword evidence="7 9" id="KW-0408">Iron</keyword>